<dbReference type="Gene3D" id="2.40.10.10">
    <property type="entry name" value="Trypsin-like serine proteases"/>
    <property type="match status" value="1"/>
</dbReference>
<name>A0ABV5ZX43_9PSEU</name>
<evidence type="ECO:0000256" key="2">
    <source>
        <dbReference type="SAM" id="Phobius"/>
    </source>
</evidence>
<sequence length="298" mass="31987">MTEEKGVRRRRKWWVLGPLLVILTPLVIYSPFLVWEYTRPQPDVIPGSAPVSTAAAPWVVAIGNPTAYAGSPSHKLCVGTLVAPRAVVTAAHCLGVSAPSELTVTIGRDDLRGNAGRVVKVADTWREPRFAKELTEETFFGGVFSRVNMAFGDIGLVTLAEPVDTPTLPMADAASAPQAGAPATVYGWRMSPDDVPVLWQAPTAVGSDTECVRRAADSARFMPPRWHGFSYDTASFLCVGTERAIRLRATDSGSPVVVNGHLAGVAAWFPSADASAPDYYTRVAAFQPRLASLIDNIR</sequence>
<accession>A0ABV5ZX43</accession>
<dbReference type="PROSITE" id="PS50240">
    <property type="entry name" value="TRYPSIN_DOM"/>
    <property type="match status" value="1"/>
</dbReference>
<keyword evidence="2" id="KW-1133">Transmembrane helix</keyword>
<dbReference type="EMBL" id="JBHLZU010000009">
    <property type="protein sequence ID" value="MFB9904291.1"/>
    <property type="molecule type" value="Genomic_DNA"/>
</dbReference>
<feature type="domain" description="Peptidase S1" evidence="3">
    <location>
        <begin position="44"/>
        <end position="298"/>
    </location>
</feature>
<proteinExistence type="predicted"/>
<dbReference type="PROSITE" id="PS00134">
    <property type="entry name" value="TRYPSIN_HIS"/>
    <property type="match status" value="1"/>
</dbReference>
<dbReference type="SMART" id="SM00020">
    <property type="entry name" value="Tryp_SPc"/>
    <property type="match status" value="1"/>
</dbReference>
<dbReference type="PANTHER" id="PTHR24276:SF98">
    <property type="entry name" value="FI18310P1-RELATED"/>
    <property type="match status" value="1"/>
</dbReference>
<reference evidence="4 5" key="1">
    <citation type="submission" date="2024-09" db="EMBL/GenBank/DDBJ databases">
        <authorList>
            <person name="Sun Q."/>
            <person name="Mori K."/>
        </authorList>
    </citation>
    <scope>NUCLEOTIDE SEQUENCE [LARGE SCALE GENOMIC DNA]</scope>
    <source>
        <strain evidence="4 5">TBRC 7907</strain>
    </source>
</reference>
<dbReference type="PANTHER" id="PTHR24276">
    <property type="entry name" value="POLYSERASE-RELATED"/>
    <property type="match status" value="1"/>
</dbReference>
<dbReference type="SUPFAM" id="SSF50494">
    <property type="entry name" value="Trypsin-like serine proteases"/>
    <property type="match status" value="1"/>
</dbReference>
<evidence type="ECO:0000313" key="5">
    <source>
        <dbReference type="Proteomes" id="UP001589693"/>
    </source>
</evidence>
<keyword evidence="2" id="KW-0472">Membrane</keyword>
<organism evidence="4 5">
    <name type="scientific">Allokutzneria oryzae</name>
    <dbReference type="NCBI Taxonomy" id="1378989"/>
    <lineage>
        <taxon>Bacteria</taxon>
        <taxon>Bacillati</taxon>
        <taxon>Actinomycetota</taxon>
        <taxon>Actinomycetes</taxon>
        <taxon>Pseudonocardiales</taxon>
        <taxon>Pseudonocardiaceae</taxon>
        <taxon>Allokutzneria</taxon>
    </lineage>
</organism>
<dbReference type="InterPro" id="IPR050430">
    <property type="entry name" value="Peptidase_S1"/>
</dbReference>
<keyword evidence="2" id="KW-0812">Transmembrane</keyword>
<gene>
    <name evidence="4" type="ORF">ACFFQA_10115</name>
</gene>
<dbReference type="InterPro" id="IPR018114">
    <property type="entry name" value="TRYPSIN_HIS"/>
</dbReference>
<dbReference type="Pfam" id="PF00089">
    <property type="entry name" value="Trypsin"/>
    <property type="match status" value="1"/>
</dbReference>
<keyword evidence="5" id="KW-1185">Reference proteome</keyword>
<dbReference type="InterPro" id="IPR001254">
    <property type="entry name" value="Trypsin_dom"/>
</dbReference>
<evidence type="ECO:0000256" key="1">
    <source>
        <dbReference type="ARBA" id="ARBA00023157"/>
    </source>
</evidence>
<protein>
    <submittedName>
        <fullName evidence="4">Trypsin-like serine protease</fullName>
        <ecNumber evidence="4">3.4.21.-</ecNumber>
    </submittedName>
</protein>
<evidence type="ECO:0000313" key="4">
    <source>
        <dbReference type="EMBL" id="MFB9904291.1"/>
    </source>
</evidence>
<dbReference type="GO" id="GO:0016787">
    <property type="term" value="F:hydrolase activity"/>
    <property type="evidence" value="ECO:0007669"/>
    <property type="project" value="UniProtKB-KW"/>
</dbReference>
<dbReference type="InterPro" id="IPR043504">
    <property type="entry name" value="Peptidase_S1_PA_chymotrypsin"/>
</dbReference>
<comment type="caution">
    <text evidence="4">The sequence shown here is derived from an EMBL/GenBank/DDBJ whole genome shotgun (WGS) entry which is preliminary data.</text>
</comment>
<keyword evidence="4" id="KW-0378">Hydrolase</keyword>
<dbReference type="InterPro" id="IPR009003">
    <property type="entry name" value="Peptidase_S1_PA"/>
</dbReference>
<keyword evidence="1" id="KW-1015">Disulfide bond</keyword>
<dbReference type="Proteomes" id="UP001589693">
    <property type="component" value="Unassembled WGS sequence"/>
</dbReference>
<dbReference type="RefSeq" id="WP_377851493.1">
    <property type="nucleotide sequence ID" value="NZ_JBHLZU010000009.1"/>
</dbReference>
<evidence type="ECO:0000259" key="3">
    <source>
        <dbReference type="PROSITE" id="PS50240"/>
    </source>
</evidence>
<feature type="transmembrane region" description="Helical" evidence="2">
    <location>
        <begin position="12"/>
        <end position="35"/>
    </location>
</feature>
<dbReference type="EC" id="3.4.21.-" evidence="4"/>